<organism evidence="1 2">
    <name type="scientific">Melastoma candidum</name>
    <dbReference type="NCBI Taxonomy" id="119954"/>
    <lineage>
        <taxon>Eukaryota</taxon>
        <taxon>Viridiplantae</taxon>
        <taxon>Streptophyta</taxon>
        <taxon>Embryophyta</taxon>
        <taxon>Tracheophyta</taxon>
        <taxon>Spermatophyta</taxon>
        <taxon>Magnoliopsida</taxon>
        <taxon>eudicotyledons</taxon>
        <taxon>Gunneridae</taxon>
        <taxon>Pentapetalae</taxon>
        <taxon>rosids</taxon>
        <taxon>malvids</taxon>
        <taxon>Myrtales</taxon>
        <taxon>Melastomataceae</taxon>
        <taxon>Melastomatoideae</taxon>
        <taxon>Melastomateae</taxon>
        <taxon>Melastoma</taxon>
    </lineage>
</organism>
<comment type="caution">
    <text evidence="1">The sequence shown here is derived from an EMBL/GenBank/DDBJ whole genome shotgun (WGS) entry which is preliminary data.</text>
</comment>
<dbReference type="Proteomes" id="UP001057402">
    <property type="component" value="Chromosome 11"/>
</dbReference>
<gene>
    <name evidence="1" type="ORF">MLD38_035395</name>
</gene>
<evidence type="ECO:0000313" key="2">
    <source>
        <dbReference type="Proteomes" id="UP001057402"/>
    </source>
</evidence>
<reference evidence="2" key="1">
    <citation type="journal article" date="2023" name="Front. Plant Sci.">
        <title>Chromosomal-level genome assembly of Melastoma candidum provides insights into trichome evolution.</title>
        <authorList>
            <person name="Zhong Y."/>
            <person name="Wu W."/>
            <person name="Sun C."/>
            <person name="Zou P."/>
            <person name="Liu Y."/>
            <person name="Dai S."/>
            <person name="Zhou R."/>
        </authorList>
    </citation>
    <scope>NUCLEOTIDE SEQUENCE [LARGE SCALE GENOMIC DNA]</scope>
</reference>
<sequence>MMEIVNYVESCEDVAFTRPIPQFPVDRHDMKPKILSFSQMKETPPGKHIPEWLPALPDLHTYKRTPIWKERNSDSRNEKIEQARQRRKAERSLLNLQQRLAHCGASTSRGASKCDQLWVQRGNEETPYLAAPLEAEEGII</sequence>
<dbReference type="EMBL" id="CM042890">
    <property type="protein sequence ID" value="KAI4310415.1"/>
    <property type="molecule type" value="Genomic_DNA"/>
</dbReference>
<name>A0ACB9LI81_9MYRT</name>
<keyword evidence="2" id="KW-1185">Reference proteome</keyword>
<protein>
    <submittedName>
        <fullName evidence="1">Uncharacterized protein</fullName>
    </submittedName>
</protein>
<proteinExistence type="predicted"/>
<accession>A0ACB9LI81</accession>
<evidence type="ECO:0000313" key="1">
    <source>
        <dbReference type="EMBL" id="KAI4310415.1"/>
    </source>
</evidence>